<evidence type="ECO:0000313" key="2">
    <source>
        <dbReference type="Proteomes" id="UP000814140"/>
    </source>
</evidence>
<reference evidence="1" key="2">
    <citation type="journal article" date="2022" name="New Phytol.">
        <title>Evolutionary transition to the ectomycorrhizal habit in the genomes of a hyperdiverse lineage of mushroom-forming fungi.</title>
        <authorList>
            <person name="Looney B."/>
            <person name="Miyauchi S."/>
            <person name="Morin E."/>
            <person name="Drula E."/>
            <person name="Courty P.E."/>
            <person name="Kohler A."/>
            <person name="Kuo A."/>
            <person name="LaButti K."/>
            <person name="Pangilinan J."/>
            <person name="Lipzen A."/>
            <person name="Riley R."/>
            <person name="Andreopoulos W."/>
            <person name="He G."/>
            <person name="Johnson J."/>
            <person name="Nolan M."/>
            <person name="Tritt A."/>
            <person name="Barry K.W."/>
            <person name="Grigoriev I.V."/>
            <person name="Nagy L.G."/>
            <person name="Hibbett D."/>
            <person name="Henrissat B."/>
            <person name="Matheny P.B."/>
            <person name="Labbe J."/>
            <person name="Martin F.M."/>
        </authorList>
    </citation>
    <scope>NUCLEOTIDE SEQUENCE</scope>
    <source>
        <strain evidence="1">HHB10654</strain>
    </source>
</reference>
<evidence type="ECO:0000313" key="1">
    <source>
        <dbReference type="EMBL" id="KAI0066554.1"/>
    </source>
</evidence>
<keyword evidence="2" id="KW-1185">Reference proteome</keyword>
<dbReference type="EMBL" id="MU277192">
    <property type="protein sequence ID" value="KAI0066554.1"/>
    <property type="molecule type" value="Genomic_DNA"/>
</dbReference>
<organism evidence="1 2">
    <name type="scientific">Artomyces pyxidatus</name>
    <dbReference type="NCBI Taxonomy" id="48021"/>
    <lineage>
        <taxon>Eukaryota</taxon>
        <taxon>Fungi</taxon>
        <taxon>Dikarya</taxon>
        <taxon>Basidiomycota</taxon>
        <taxon>Agaricomycotina</taxon>
        <taxon>Agaricomycetes</taxon>
        <taxon>Russulales</taxon>
        <taxon>Auriscalpiaceae</taxon>
        <taxon>Artomyces</taxon>
    </lineage>
</organism>
<comment type="caution">
    <text evidence="1">The sequence shown here is derived from an EMBL/GenBank/DDBJ whole genome shotgun (WGS) entry which is preliminary data.</text>
</comment>
<proteinExistence type="predicted"/>
<dbReference type="Proteomes" id="UP000814140">
    <property type="component" value="Unassembled WGS sequence"/>
</dbReference>
<reference evidence="1" key="1">
    <citation type="submission" date="2021-03" db="EMBL/GenBank/DDBJ databases">
        <authorList>
            <consortium name="DOE Joint Genome Institute"/>
            <person name="Ahrendt S."/>
            <person name="Looney B.P."/>
            <person name="Miyauchi S."/>
            <person name="Morin E."/>
            <person name="Drula E."/>
            <person name="Courty P.E."/>
            <person name="Chicoki N."/>
            <person name="Fauchery L."/>
            <person name="Kohler A."/>
            <person name="Kuo A."/>
            <person name="Labutti K."/>
            <person name="Pangilinan J."/>
            <person name="Lipzen A."/>
            <person name="Riley R."/>
            <person name="Andreopoulos W."/>
            <person name="He G."/>
            <person name="Johnson J."/>
            <person name="Barry K.W."/>
            <person name="Grigoriev I.V."/>
            <person name="Nagy L."/>
            <person name="Hibbett D."/>
            <person name="Henrissat B."/>
            <person name="Matheny P.B."/>
            <person name="Labbe J."/>
            <person name="Martin F."/>
        </authorList>
    </citation>
    <scope>NUCLEOTIDE SEQUENCE</scope>
    <source>
        <strain evidence="1">HHB10654</strain>
    </source>
</reference>
<name>A0ACB8TDQ7_9AGAM</name>
<protein>
    <submittedName>
        <fullName evidence="1">NAD-P-binding protein</fullName>
    </submittedName>
</protein>
<accession>A0ACB8TDQ7</accession>
<sequence length="330" mass="36462">MGFLFSKPRYDPTRDIPDLTGKVVIVTGANAGIGYHTADQLARHGAKVYLACRTESKAREAIATIECATPSLKGRERLVWLPLDLSSLHSAQEAADEFLEKEKRLDILVNNAGRLAGPYVLTKDGIEQSVSVNHVGHFVFTMALLPLLKKTTKQPGADARIVVVSSEMYDLLGRQSRFESLEDFNDRQAPPGKENNSITEWRRYGTTKLMNILFTHELQRRLDEEGSLITAIALHPGSVATDGVHASSPWWMRFMQLIVSITPLEGAFTTLFAATSAQVAAEREKFKGQYLVPYGKLQQLKGKAGDARLARTLWATTEKVVEGVLGRPVT</sequence>
<gene>
    <name evidence="1" type="ORF">BV25DRAFT_1397718</name>
</gene>